<dbReference type="AlphaFoldDB" id="A0A6J4N746"/>
<dbReference type="PANTHER" id="PTHR46504">
    <property type="entry name" value="TRNASE Z TRZ1"/>
    <property type="match status" value="1"/>
</dbReference>
<feature type="non-terminal residue" evidence="1">
    <location>
        <position position="1"/>
    </location>
</feature>
<sequence length="157" mass="17732">LISVREKLKAEYIGRPGPELAQMRKSGVEIQYRVEVPLVAFLGDTSFGPVFEQPDVVDAEILITECTFFDREHKSKAKAGRHLHVDHLAQLLPRLKNRHVVITHVTRRTGIRRAKRVLQKMVGDELMKNVHFLMDFEGARDAGEIEDAGPPPSDTAE</sequence>
<evidence type="ECO:0000313" key="1">
    <source>
        <dbReference type="EMBL" id="CAA9379756.1"/>
    </source>
</evidence>
<gene>
    <name evidence="1" type="ORF">AVDCRST_MAG64-545</name>
</gene>
<proteinExistence type="predicted"/>
<evidence type="ECO:0008006" key="2">
    <source>
        <dbReference type="Google" id="ProtNLM"/>
    </source>
</evidence>
<protein>
    <recommendedName>
        <fullName evidence="2">Metallo-beta-lactamase domain-containing protein</fullName>
    </recommendedName>
</protein>
<dbReference type="SUPFAM" id="SSF56281">
    <property type="entry name" value="Metallo-hydrolase/oxidoreductase"/>
    <property type="match status" value="1"/>
</dbReference>
<dbReference type="Gene3D" id="3.60.15.10">
    <property type="entry name" value="Ribonuclease Z/Hydroxyacylglutathione hydrolase-like"/>
    <property type="match status" value="1"/>
</dbReference>
<accession>A0A6J4N746</accession>
<reference evidence="1" key="1">
    <citation type="submission" date="2020-02" db="EMBL/GenBank/DDBJ databases">
        <authorList>
            <person name="Meier V. D."/>
        </authorList>
    </citation>
    <scope>NUCLEOTIDE SEQUENCE</scope>
    <source>
        <strain evidence="1">AVDCRST_MAG64</strain>
    </source>
</reference>
<dbReference type="InterPro" id="IPR036866">
    <property type="entry name" value="RibonucZ/Hydroxyglut_hydro"/>
</dbReference>
<dbReference type="EMBL" id="CADCUQ010000148">
    <property type="protein sequence ID" value="CAA9379756.1"/>
    <property type="molecule type" value="Genomic_DNA"/>
</dbReference>
<dbReference type="PANTHER" id="PTHR46504:SF2">
    <property type="entry name" value="TRNASE Z TRZ1"/>
    <property type="match status" value="1"/>
</dbReference>
<name>A0A6J4N746_9BACT</name>
<organism evidence="1">
    <name type="scientific">uncultured Phycisphaerae bacterium</name>
    <dbReference type="NCBI Taxonomy" id="904963"/>
    <lineage>
        <taxon>Bacteria</taxon>
        <taxon>Pseudomonadati</taxon>
        <taxon>Planctomycetota</taxon>
        <taxon>Phycisphaerae</taxon>
        <taxon>environmental samples</taxon>
    </lineage>
</organism>